<reference evidence="7" key="1">
    <citation type="journal article" date="2019" name="Int. J. Syst. Evol. Microbiol.">
        <title>The Global Catalogue of Microorganisms (GCM) 10K type strain sequencing project: providing services to taxonomists for standard genome sequencing and annotation.</title>
        <authorList>
            <consortium name="The Broad Institute Genomics Platform"/>
            <consortium name="The Broad Institute Genome Sequencing Center for Infectious Disease"/>
            <person name="Wu L."/>
            <person name="Ma J."/>
        </authorList>
    </citation>
    <scope>NUCLEOTIDE SEQUENCE [LARGE SCALE GENOMIC DNA]</scope>
    <source>
        <strain evidence="7">CCUG 62953</strain>
    </source>
</reference>
<comment type="caution">
    <text evidence="6">The sequence shown here is derived from an EMBL/GenBank/DDBJ whole genome shotgun (WGS) entry which is preliminary data.</text>
</comment>
<dbReference type="PANTHER" id="PTHR33337">
    <property type="entry name" value="GFA DOMAIN-CONTAINING PROTEIN"/>
    <property type="match status" value="1"/>
</dbReference>
<dbReference type="InterPro" id="IPR006913">
    <property type="entry name" value="CENP-V/GFA"/>
</dbReference>
<dbReference type="Proteomes" id="UP001597135">
    <property type="component" value="Unassembled WGS sequence"/>
</dbReference>
<feature type="domain" description="CENP-V/GFA" evidence="5">
    <location>
        <begin position="5"/>
        <end position="121"/>
    </location>
</feature>
<dbReference type="Pfam" id="PF04828">
    <property type="entry name" value="GFA"/>
    <property type="match status" value="1"/>
</dbReference>
<evidence type="ECO:0000259" key="5">
    <source>
        <dbReference type="PROSITE" id="PS51891"/>
    </source>
</evidence>
<dbReference type="Gene3D" id="3.90.1590.10">
    <property type="entry name" value="glutathione-dependent formaldehyde- activating enzyme (gfa)"/>
    <property type="match status" value="1"/>
</dbReference>
<dbReference type="SUPFAM" id="SSF51316">
    <property type="entry name" value="Mss4-like"/>
    <property type="match status" value="1"/>
</dbReference>
<dbReference type="PROSITE" id="PS51891">
    <property type="entry name" value="CENP_V_GFA"/>
    <property type="match status" value="1"/>
</dbReference>
<dbReference type="RefSeq" id="WP_386802090.1">
    <property type="nucleotide sequence ID" value="NZ_JBHTMU010000008.1"/>
</dbReference>
<keyword evidence="2" id="KW-0479">Metal-binding</keyword>
<protein>
    <submittedName>
        <fullName evidence="6">GFA family protein</fullName>
    </submittedName>
</protein>
<dbReference type="EMBL" id="JBHTMU010000008">
    <property type="protein sequence ID" value="MFD1342024.1"/>
    <property type="molecule type" value="Genomic_DNA"/>
</dbReference>
<gene>
    <name evidence="6" type="ORF">ACFQ4E_06310</name>
</gene>
<keyword evidence="4" id="KW-0456">Lyase</keyword>
<proteinExistence type="inferred from homology"/>
<evidence type="ECO:0000313" key="7">
    <source>
        <dbReference type="Proteomes" id="UP001597135"/>
    </source>
</evidence>
<keyword evidence="3" id="KW-0862">Zinc</keyword>
<evidence type="ECO:0000256" key="3">
    <source>
        <dbReference type="ARBA" id="ARBA00022833"/>
    </source>
</evidence>
<evidence type="ECO:0000256" key="2">
    <source>
        <dbReference type="ARBA" id="ARBA00022723"/>
    </source>
</evidence>
<name>A0ABW3ZGB5_9RHOB</name>
<evidence type="ECO:0000313" key="6">
    <source>
        <dbReference type="EMBL" id="MFD1342024.1"/>
    </source>
</evidence>
<organism evidence="6 7">
    <name type="scientific">Litorisediminicola beolgyonensis</name>
    <dbReference type="NCBI Taxonomy" id="1173614"/>
    <lineage>
        <taxon>Bacteria</taxon>
        <taxon>Pseudomonadati</taxon>
        <taxon>Pseudomonadota</taxon>
        <taxon>Alphaproteobacteria</taxon>
        <taxon>Rhodobacterales</taxon>
        <taxon>Paracoccaceae</taxon>
        <taxon>Litorisediminicola</taxon>
    </lineage>
</organism>
<comment type="similarity">
    <text evidence="1">Belongs to the Gfa family.</text>
</comment>
<dbReference type="InterPro" id="IPR011057">
    <property type="entry name" value="Mss4-like_sf"/>
</dbReference>
<evidence type="ECO:0000256" key="1">
    <source>
        <dbReference type="ARBA" id="ARBA00005495"/>
    </source>
</evidence>
<dbReference type="PANTHER" id="PTHR33337:SF40">
    <property type="entry name" value="CENP-V_GFA DOMAIN-CONTAINING PROTEIN-RELATED"/>
    <property type="match status" value="1"/>
</dbReference>
<sequence>MGEPATGRCLCGAVSFEVTGAFEGFFLCHCSRCRRGTGSAHAANLFSSTAQLVWLTGERSAKRFRLAGTRHERCFCAECGAALPYVEEESGWVVIPAGSLDGPVLTRPDAHICWASRADWDEGLDAVARIDGLPE</sequence>
<evidence type="ECO:0000256" key="4">
    <source>
        <dbReference type="ARBA" id="ARBA00023239"/>
    </source>
</evidence>
<keyword evidence="7" id="KW-1185">Reference proteome</keyword>
<accession>A0ABW3ZGB5</accession>